<dbReference type="KEGG" id="atq:GH723_15870"/>
<evidence type="ECO:0000256" key="3">
    <source>
        <dbReference type="ARBA" id="ARBA00023239"/>
    </source>
</evidence>
<sequence>MTDRTPPAQDDAVLRCRECGHPAPADGPQYCDRCFGPVEVVLSTPPGPGVELRGAVDAGPTTVARWAPLLPGGLDLVGAAAGGTPLRSAPGLAADLGVAEVWLKDETANPTGSFKDRVVDVAIARGVATGRRVVACSSTGNLARAVAAGAARRGLAAVVLVPAALEADRVDLLVRLGAHVVRVDGGYDDASRAAAEAASELHHWSWVNVNLRPWYELGARTTGWEVVRQLGWMCPDRIVAPMASGALARALHDGVAHLLDLGLVDGPPPRLTVAQPAGCAPVAAAFDAGATVVRPVRPGTAVASLAMGDPPDGDAVLAAARATGGAVVAVDEDAVGPATARLHARGGLSAELAGGVVLAGLEALAARGELQRHERVVAVVTGAAAWAPPAELVSPAGANCTIEPSVGALIEALPPEITRA</sequence>
<dbReference type="GO" id="GO:0004794">
    <property type="term" value="F:threonine deaminase activity"/>
    <property type="evidence" value="ECO:0007669"/>
    <property type="project" value="TreeGrafter"/>
</dbReference>
<gene>
    <name evidence="5" type="ORF">GH723_15870</name>
</gene>
<protein>
    <submittedName>
        <fullName evidence="5">Pyridoxal-phosphate dependent enzyme</fullName>
    </submittedName>
</protein>
<dbReference type="InterPro" id="IPR036052">
    <property type="entry name" value="TrpB-like_PALP_sf"/>
</dbReference>
<name>A0A5Q2RI41_9ACTN</name>
<comment type="cofactor">
    <cofactor evidence="1">
        <name>pyridoxal 5'-phosphate</name>
        <dbReference type="ChEBI" id="CHEBI:597326"/>
    </cofactor>
</comment>
<dbReference type="Pfam" id="PF00291">
    <property type="entry name" value="PALP"/>
    <property type="match status" value="1"/>
</dbReference>
<dbReference type="Proteomes" id="UP000334019">
    <property type="component" value="Chromosome"/>
</dbReference>
<dbReference type="PANTHER" id="PTHR48078">
    <property type="entry name" value="THREONINE DEHYDRATASE, MITOCHONDRIAL-RELATED"/>
    <property type="match status" value="1"/>
</dbReference>
<feature type="domain" description="Tryptophan synthase beta chain-like PALP" evidence="4">
    <location>
        <begin position="80"/>
        <end position="382"/>
    </location>
</feature>
<dbReference type="InterPro" id="IPR001926">
    <property type="entry name" value="TrpB-like_PALP"/>
</dbReference>
<dbReference type="EMBL" id="CP045851">
    <property type="protein sequence ID" value="QGG96459.1"/>
    <property type="molecule type" value="Genomic_DNA"/>
</dbReference>
<dbReference type="AlphaFoldDB" id="A0A5Q2RI41"/>
<evidence type="ECO:0000259" key="4">
    <source>
        <dbReference type="Pfam" id="PF00291"/>
    </source>
</evidence>
<dbReference type="RefSeq" id="WP_153760563.1">
    <property type="nucleotide sequence ID" value="NZ_CP045851.1"/>
</dbReference>
<dbReference type="Gene3D" id="3.40.50.1100">
    <property type="match status" value="2"/>
</dbReference>
<keyword evidence="6" id="KW-1185">Reference proteome</keyword>
<evidence type="ECO:0000256" key="2">
    <source>
        <dbReference type="ARBA" id="ARBA00022898"/>
    </source>
</evidence>
<dbReference type="GO" id="GO:0006565">
    <property type="term" value="P:L-serine catabolic process"/>
    <property type="evidence" value="ECO:0007669"/>
    <property type="project" value="TreeGrafter"/>
</dbReference>
<reference evidence="5 6" key="1">
    <citation type="submission" date="2019-11" db="EMBL/GenBank/DDBJ databases">
        <authorList>
            <person name="He Y."/>
        </authorList>
    </citation>
    <scope>NUCLEOTIDE SEQUENCE [LARGE SCALE GENOMIC DNA]</scope>
    <source>
        <strain evidence="5 6">SCSIO 58843</strain>
    </source>
</reference>
<dbReference type="PANTHER" id="PTHR48078:SF6">
    <property type="entry name" value="L-THREONINE DEHYDRATASE CATABOLIC TDCB"/>
    <property type="match status" value="1"/>
</dbReference>
<evidence type="ECO:0000313" key="6">
    <source>
        <dbReference type="Proteomes" id="UP000334019"/>
    </source>
</evidence>
<dbReference type="SUPFAM" id="SSF53686">
    <property type="entry name" value="Tryptophan synthase beta subunit-like PLP-dependent enzymes"/>
    <property type="match status" value="1"/>
</dbReference>
<proteinExistence type="predicted"/>
<dbReference type="GO" id="GO:0003941">
    <property type="term" value="F:L-serine ammonia-lyase activity"/>
    <property type="evidence" value="ECO:0007669"/>
    <property type="project" value="TreeGrafter"/>
</dbReference>
<organism evidence="5 6">
    <name type="scientific">Actinomarinicola tropica</name>
    <dbReference type="NCBI Taxonomy" id="2789776"/>
    <lineage>
        <taxon>Bacteria</taxon>
        <taxon>Bacillati</taxon>
        <taxon>Actinomycetota</taxon>
        <taxon>Acidimicrobiia</taxon>
        <taxon>Acidimicrobiales</taxon>
        <taxon>Iamiaceae</taxon>
        <taxon>Actinomarinicola</taxon>
    </lineage>
</organism>
<keyword evidence="3" id="KW-0456">Lyase</keyword>
<keyword evidence="2" id="KW-0663">Pyridoxal phosphate</keyword>
<dbReference type="GO" id="GO:0006567">
    <property type="term" value="P:L-threonine catabolic process"/>
    <property type="evidence" value="ECO:0007669"/>
    <property type="project" value="TreeGrafter"/>
</dbReference>
<accession>A0A5Q2RI41</accession>
<dbReference type="InterPro" id="IPR050147">
    <property type="entry name" value="Ser/Thr_Dehydratase"/>
</dbReference>
<dbReference type="GO" id="GO:0009097">
    <property type="term" value="P:isoleucine biosynthetic process"/>
    <property type="evidence" value="ECO:0007669"/>
    <property type="project" value="TreeGrafter"/>
</dbReference>
<evidence type="ECO:0000313" key="5">
    <source>
        <dbReference type="EMBL" id="QGG96459.1"/>
    </source>
</evidence>
<evidence type="ECO:0000256" key="1">
    <source>
        <dbReference type="ARBA" id="ARBA00001933"/>
    </source>
</evidence>